<feature type="non-terminal residue" evidence="1">
    <location>
        <position position="76"/>
    </location>
</feature>
<sequence>MPEHVKKSNTLQSKWFQSLSDDDWFRWCDANGVWWIDPDEKELSHTPDRIYFAYGSNLHKAQMMTRCRDAVPMQSV</sequence>
<gene>
    <name evidence="1" type="ORF">LCGC14_3002830</name>
</gene>
<dbReference type="EMBL" id="LAZR01061920">
    <property type="protein sequence ID" value="KKK62589.1"/>
    <property type="molecule type" value="Genomic_DNA"/>
</dbReference>
<evidence type="ECO:0000313" key="1">
    <source>
        <dbReference type="EMBL" id="KKK62589.1"/>
    </source>
</evidence>
<name>A0A0F8Z847_9ZZZZ</name>
<dbReference type="AlphaFoldDB" id="A0A0F8Z847"/>
<protein>
    <recommendedName>
        <fullName evidence="2">Gamma-glutamylcyclotransferase AIG2-like domain-containing protein</fullName>
    </recommendedName>
</protein>
<proteinExistence type="predicted"/>
<dbReference type="Gene3D" id="3.10.490.10">
    <property type="entry name" value="Gamma-glutamyl cyclotransferase-like"/>
    <property type="match status" value="1"/>
</dbReference>
<accession>A0A0F8Z847</accession>
<evidence type="ECO:0008006" key="2">
    <source>
        <dbReference type="Google" id="ProtNLM"/>
    </source>
</evidence>
<comment type="caution">
    <text evidence="1">The sequence shown here is derived from an EMBL/GenBank/DDBJ whole genome shotgun (WGS) entry which is preliminary data.</text>
</comment>
<organism evidence="1">
    <name type="scientific">marine sediment metagenome</name>
    <dbReference type="NCBI Taxonomy" id="412755"/>
    <lineage>
        <taxon>unclassified sequences</taxon>
        <taxon>metagenomes</taxon>
        <taxon>ecological metagenomes</taxon>
    </lineage>
</organism>
<reference evidence="1" key="1">
    <citation type="journal article" date="2015" name="Nature">
        <title>Complex archaea that bridge the gap between prokaryotes and eukaryotes.</title>
        <authorList>
            <person name="Spang A."/>
            <person name="Saw J.H."/>
            <person name="Jorgensen S.L."/>
            <person name="Zaremba-Niedzwiedzka K."/>
            <person name="Martijn J."/>
            <person name="Lind A.E."/>
            <person name="van Eijk R."/>
            <person name="Schleper C."/>
            <person name="Guy L."/>
            <person name="Ettema T.J."/>
        </authorList>
    </citation>
    <scope>NUCLEOTIDE SEQUENCE</scope>
</reference>